<feature type="repeat" description="ANK" evidence="4">
    <location>
        <begin position="933"/>
        <end position="965"/>
    </location>
</feature>
<comment type="catalytic activity">
    <reaction evidence="3">
        <text>N(6)-D-ribulosyl-L-lysyl-[protein] + ATP = N(6)-(3-O-phospho-D-ribulosyl)-L-lysyl-[protein] + ADP + H(+)</text>
        <dbReference type="Rhea" id="RHEA:48432"/>
        <dbReference type="Rhea" id="RHEA-COMP:12103"/>
        <dbReference type="Rhea" id="RHEA-COMP:12104"/>
        <dbReference type="ChEBI" id="CHEBI:15378"/>
        <dbReference type="ChEBI" id="CHEBI:30616"/>
        <dbReference type="ChEBI" id="CHEBI:90418"/>
        <dbReference type="ChEBI" id="CHEBI:90420"/>
        <dbReference type="ChEBI" id="CHEBI:456216"/>
        <dbReference type="EC" id="2.7.1.172"/>
    </reaction>
    <physiologicalReaction direction="left-to-right" evidence="3">
        <dbReference type="Rhea" id="RHEA:48433"/>
    </physiologicalReaction>
</comment>
<evidence type="ECO:0000256" key="4">
    <source>
        <dbReference type="PROSITE-ProRule" id="PRU00023"/>
    </source>
</evidence>
<keyword evidence="6" id="KW-0808">Transferase</keyword>
<sequence>MQSLSRGLRTGLKVLRDPNTSPHDANEPIDIVAIHGIGADADRTWQKNTCNWLSDNDMLPAILPNARILRFAYESNWLGSEAIQQRLPLVADHLLKSLVDVRQGCLRRPLIFIGHCFGGIVIQKAVINAKLHSAYYPGLCDAISGVLFIGTPMRGTKAQSKAAIIASVASAMKMGESSKLLSCVEKDSDMLKDMLHDFTCLVNVESIPLVCFFEQFKSDLVVDEESACIDGFPKFGLAADHFAMHRYSGPTDGNFRLVRGELCRFAETSHERLDLRADVISVNRSLAGSIDQKDKDCLNAIFVSDPREDLEMIETKTDKLVKESNDWILSNPSWVRWLNEHDQSLLWIHGDPGKGKTFISIAAVRELSERRRLQGCSQRDVLLYYFCDKKDDRKNNALAIMQGLLHQLLSQRPDLVYILRQEYERRKGNLLTSPTALHTMFGILCEAAKSEQMDNITIVVDALDECSDSATPELLLLIAGHQDDDEASSETGDDDHMINMKWLFTSRNEEHIRHSLCDVLDISLEDNAIEVGRSVTRYIDVRVSHLRKVKRYPEALAKDVHRVLEEKAGGTFLWVALACRELLKPQIKSINTRAALAKLPAGLKPLYDRILDQVLAAEDAELAEFAKSILRTMAFAFRPLSLIEIAIAARLPVELDEDPRMTLDYLELCNSIVSVRDDTAHFVHESAQAYVRTRQDVVLCNEGANHAEIAAACYAYLSIESPEHDDYDTHPKSSDGEDPSAFPTYPVLFWLEHCRLGTNYLVERLTPADSFWDHISPARETWLDRYWPLKHAHWEQKPSAFSAIHCLAYAGHTDSLKAMIDGSEKQDLTQKDSLGNDALIWASLRGWSDTVEFLLEAKSDVTVANKAGLTALCLAANHGHLEVVKALVKAGAEVNHCDLLGTTMVHKVATQGHIPILHFLVDSGAKVDGRDHLRWTPIQTACSGGHLKVVKALKERGADLTQIDREGETALHQAAWQNRYDIVQALIASGAKVTASNVWGKTPMDHAVANGATRAAETMKRIVLSNRNVRLLPQDTEGECLDLPRKTMTFENVHKNDLDPPVVLDPAIIKAIPDCPSAHYAHHHGHAGFSVPVKIRAEYANGNVRHFFCKTYGNGSMFTSEFYSLKSMSDAMPLICTKPLLHGAMENTDHFFLLTEFLNTDAEVDSLGSGLSMAAKLAAMHSQPVVIPEGYDRPMFGFPMQTFCGSTPQDNTFTDSWADFFANRRLARIASICEERHGADDELRRWIDRTIVTTIPALLRDGHLGGRQGIAPSLVHGDLWMGNRARGHVEGWQGIEDICFDPSSVYAHNEYEFAIMRLFGGFLAGFWAQYHAVKPKTKPIAEYEDRILLYSVYHIMNHYALHAGGWKDDAIEVMKDLWNKYRTWQGEHGEVKETKREECSGRCLTPSGKSVKAEDRLVVKELNEVVEPAVEVIEVSVM</sequence>
<dbReference type="SMART" id="SM00248">
    <property type="entry name" value="ANK"/>
    <property type="match status" value="8"/>
</dbReference>
<dbReference type="SUPFAM" id="SSF48403">
    <property type="entry name" value="Ankyrin repeat"/>
    <property type="match status" value="1"/>
</dbReference>
<dbReference type="FunFam" id="3.90.1200.10:FF:000018">
    <property type="entry name" value="Fructosamine-3-kinase, putative"/>
    <property type="match status" value="1"/>
</dbReference>
<dbReference type="Gene3D" id="3.40.50.1820">
    <property type="entry name" value="alpha/beta hydrolase"/>
    <property type="match status" value="1"/>
</dbReference>
<dbReference type="SUPFAM" id="SSF53474">
    <property type="entry name" value="alpha/beta-Hydrolases"/>
    <property type="match status" value="1"/>
</dbReference>
<keyword evidence="6" id="KW-0418">Kinase</keyword>
<dbReference type="InterPro" id="IPR002110">
    <property type="entry name" value="Ankyrin_rpt"/>
</dbReference>
<proteinExistence type="predicted"/>
<dbReference type="Pfam" id="PF03881">
    <property type="entry name" value="Fructosamin_kin"/>
    <property type="match status" value="1"/>
</dbReference>
<reference evidence="6 7" key="1">
    <citation type="submission" date="2018-02" db="EMBL/GenBank/DDBJ databases">
        <title>Draft genome sequences of Elsinoe sp., causing black scab on jojoba.</title>
        <authorList>
            <person name="Stodart B."/>
            <person name="Jeffress S."/>
            <person name="Ash G."/>
            <person name="Arun Chinnappa K."/>
        </authorList>
    </citation>
    <scope>NUCLEOTIDE SEQUENCE [LARGE SCALE GENOMIC DNA]</scope>
    <source>
        <strain evidence="6 7">Hillstone_2</strain>
    </source>
</reference>
<evidence type="ECO:0000256" key="1">
    <source>
        <dbReference type="ARBA" id="ARBA00011961"/>
    </source>
</evidence>
<dbReference type="Pfam" id="PF24883">
    <property type="entry name" value="NPHP3_N"/>
    <property type="match status" value="1"/>
</dbReference>
<dbReference type="PROSITE" id="PS50297">
    <property type="entry name" value="ANK_REP_REGION"/>
    <property type="match status" value="4"/>
</dbReference>
<dbReference type="EMBL" id="PTQR01000080">
    <property type="protein sequence ID" value="TKX21665.1"/>
    <property type="molecule type" value="Genomic_DNA"/>
</dbReference>
<feature type="repeat" description="ANK" evidence="4">
    <location>
        <begin position="966"/>
        <end position="998"/>
    </location>
</feature>
<dbReference type="PANTHER" id="PTHR10039:SF14">
    <property type="entry name" value="NACHT DOMAIN-CONTAINING PROTEIN"/>
    <property type="match status" value="1"/>
</dbReference>
<dbReference type="InterPro" id="IPR029058">
    <property type="entry name" value="AB_hydrolase_fold"/>
</dbReference>
<keyword evidence="4" id="KW-0040">ANK repeat</keyword>
<dbReference type="SUPFAM" id="SSF56112">
    <property type="entry name" value="Protein kinase-like (PK-like)"/>
    <property type="match status" value="1"/>
</dbReference>
<dbReference type="GO" id="GO:0102193">
    <property type="term" value="F:protein-ribulosamine 3-kinase activity"/>
    <property type="evidence" value="ECO:0007669"/>
    <property type="project" value="UniProtKB-EC"/>
</dbReference>
<name>A0A4U7AWR8_9PEZI</name>
<dbReference type="Pfam" id="PF12796">
    <property type="entry name" value="Ank_2"/>
    <property type="match status" value="1"/>
</dbReference>
<evidence type="ECO:0000313" key="7">
    <source>
        <dbReference type="Proteomes" id="UP000308133"/>
    </source>
</evidence>
<comment type="caution">
    <text evidence="6">The sequence shown here is derived from an EMBL/GenBank/DDBJ whole genome shotgun (WGS) entry which is preliminary data.</text>
</comment>
<feature type="domain" description="Nephrocystin 3-like N-terminal" evidence="5">
    <location>
        <begin position="325"/>
        <end position="507"/>
    </location>
</feature>
<dbReference type="Gene3D" id="1.25.40.20">
    <property type="entry name" value="Ankyrin repeat-containing domain"/>
    <property type="match status" value="2"/>
</dbReference>
<accession>A0A4U7AWR8</accession>
<dbReference type="Proteomes" id="UP000308133">
    <property type="component" value="Unassembled WGS sequence"/>
</dbReference>
<dbReference type="Pfam" id="PF00023">
    <property type="entry name" value="Ank"/>
    <property type="match status" value="1"/>
</dbReference>
<dbReference type="InterPro" id="IPR056884">
    <property type="entry name" value="NPHP3-like_N"/>
</dbReference>
<dbReference type="InterPro" id="IPR027417">
    <property type="entry name" value="P-loop_NTPase"/>
</dbReference>
<dbReference type="Gene3D" id="3.90.1200.10">
    <property type="match status" value="1"/>
</dbReference>
<dbReference type="EC" id="2.7.1.172" evidence="1"/>
<dbReference type="PROSITE" id="PS50088">
    <property type="entry name" value="ANK_REPEAT"/>
    <property type="match status" value="4"/>
</dbReference>
<evidence type="ECO:0000259" key="5">
    <source>
        <dbReference type="Pfam" id="PF24883"/>
    </source>
</evidence>
<dbReference type="InterPro" id="IPR011009">
    <property type="entry name" value="Kinase-like_dom_sf"/>
</dbReference>
<feature type="repeat" description="ANK" evidence="4">
    <location>
        <begin position="867"/>
        <end position="899"/>
    </location>
</feature>
<dbReference type="Gene3D" id="3.40.50.300">
    <property type="entry name" value="P-loop containing nucleotide triphosphate hydrolases"/>
    <property type="match status" value="1"/>
</dbReference>
<dbReference type="SUPFAM" id="SSF52540">
    <property type="entry name" value="P-loop containing nucleoside triphosphate hydrolases"/>
    <property type="match status" value="1"/>
</dbReference>
<dbReference type="InterPro" id="IPR016477">
    <property type="entry name" value="Fructo-/Ketosamine-3-kinase"/>
</dbReference>
<dbReference type="GO" id="GO:0016301">
    <property type="term" value="F:kinase activity"/>
    <property type="evidence" value="ECO:0007669"/>
    <property type="project" value="UniProtKB-KW"/>
</dbReference>
<protein>
    <recommendedName>
        <fullName evidence="1">protein-ribulosamine 3-kinase</fullName>
        <ecNumber evidence="1">2.7.1.172</ecNumber>
    </recommendedName>
</protein>
<dbReference type="PANTHER" id="PTHR10039">
    <property type="entry name" value="AMELOGENIN"/>
    <property type="match status" value="1"/>
</dbReference>
<feature type="repeat" description="ANK" evidence="4">
    <location>
        <begin position="900"/>
        <end position="932"/>
    </location>
</feature>
<keyword evidence="2" id="KW-0677">Repeat</keyword>
<gene>
    <name evidence="6" type="ORF">C1H76_6161</name>
</gene>
<evidence type="ECO:0000313" key="6">
    <source>
        <dbReference type="EMBL" id="TKX21665.1"/>
    </source>
</evidence>
<evidence type="ECO:0000256" key="2">
    <source>
        <dbReference type="ARBA" id="ARBA00022737"/>
    </source>
</evidence>
<evidence type="ECO:0000256" key="3">
    <source>
        <dbReference type="ARBA" id="ARBA00048655"/>
    </source>
</evidence>
<organism evidence="6 7">
    <name type="scientific">Elsinoe australis</name>
    <dbReference type="NCBI Taxonomy" id="40998"/>
    <lineage>
        <taxon>Eukaryota</taxon>
        <taxon>Fungi</taxon>
        <taxon>Dikarya</taxon>
        <taxon>Ascomycota</taxon>
        <taxon>Pezizomycotina</taxon>
        <taxon>Dothideomycetes</taxon>
        <taxon>Dothideomycetidae</taxon>
        <taxon>Myriangiales</taxon>
        <taxon>Elsinoaceae</taxon>
        <taxon>Elsinoe</taxon>
    </lineage>
</organism>
<dbReference type="InterPro" id="IPR036770">
    <property type="entry name" value="Ankyrin_rpt-contain_sf"/>
</dbReference>